<keyword evidence="4" id="KW-1185">Reference proteome</keyword>
<dbReference type="AlphaFoldDB" id="A0AAV0STJ6"/>
<evidence type="ECO:0000259" key="1">
    <source>
        <dbReference type="PROSITE" id="PS50011"/>
    </source>
</evidence>
<feature type="domain" description="Protein kinase" evidence="1">
    <location>
        <begin position="70"/>
        <end position="106"/>
    </location>
</feature>
<dbReference type="Proteomes" id="UP001159659">
    <property type="component" value="Unassembled WGS sequence"/>
</dbReference>
<proteinExistence type="predicted"/>
<dbReference type="GO" id="GO:0004672">
    <property type="term" value="F:protein kinase activity"/>
    <property type="evidence" value="ECO:0007669"/>
    <property type="project" value="InterPro"/>
</dbReference>
<dbReference type="GO" id="GO:0005524">
    <property type="term" value="F:ATP binding"/>
    <property type="evidence" value="ECO:0007669"/>
    <property type="project" value="InterPro"/>
</dbReference>
<protein>
    <recommendedName>
        <fullName evidence="1">Protein kinase domain-containing protein</fullName>
    </recommendedName>
</protein>
<name>A0AAV0STJ6_9STRA</name>
<dbReference type="SUPFAM" id="SSF56112">
    <property type="entry name" value="Protein kinase-like (PK-like)"/>
    <property type="match status" value="1"/>
</dbReference>
<gene>
    <name evidence="2" type="ORF">PFR001_LOCUS3967</name>
    <name evidence="3" type="ORF">PFR002_LOCUS1719</name>
</gene>
<dbReference type="Gene3D" id="3.30.200.20">
    <property type="entry name" value="Phosphorylase Kinase, domain 1"/>
    <property type="match status" value="1"/>
</dbReference>
<dbReference type="Proteomes" id="UP001157938">
    <property type="component" value="Unassembled WGS sequence"/>
</dbReference>
<evidence type="ECO:0000313" key="2">
    <source>
        <dbReference type="EMBL" id="CAH0488486.1"/>
    </source>
</evidence>
<dbReference type="InterPro" id="IPR011009">
    <property type="entry name" value="Kinase-like_dom_sf"/>
</dbReference>
<reference evidence="3" key="2">
    <citation type="submission" date="2022-12" db="EMBL/GenBank/DDBJ databases">
        <authorList>
            <person name="Webb A."/>
        </authorList>
    </citation>
    <scope>NUCLEOTIDE SEQUENCE</scope>
    <source>
        <strain evidence="3">Pf2</strain>
    </source>
</reference>
<dbReference type="EMBL" id="CAKLBC010000822">
    <property type="protein sequence ID" value="CAH0488486.1"/>
    <property type="molecule type" value="Genomic_DNA"/>
</dbReference>
<dbReference type="InterPro" id="IPR000719">
    <property type="entry name" value="Prot_kinase_dom"/>
</dbReference>
<evidence type="ECO:0000313" key="4">
    <source>
        <dbReference type="Proteomes" id="UP001157938"/>
    </source>
</evidence>
<accession>A0AAV0STJ6</accession>
<evidence type="ECO:0000313" key="3">
    <source>
        <dbReference type="EMBL" id="CAI5707971.1"/>
    </source>
</evidence>
<dbReference type="PROSITE" id="PS50011">
    <property type="entry name" value="PROTEIN_KINASE_DOM"/>
    <property type="match status" value="1"/>
</dbReference>
<dbReference type="EMBL" id="CANTFK010000180">
    <property type="protein sequence ID" value="CAI5707971.1"/>
    <property type="molecule type" value="Genomic_DNA"/>
</dbReference>
<organism evidence="3 5">
    <name type="scientific">Peronospora farinosa</name>
    <dbReference type="NCBI Taxonomy" id="134698"/>
    <lineage>
        <taxon>Eukaryota</taxon>
        <taxon>Sar</taxon>
        <taxon>Stramenopiles</taxon>
        <taxon>Oomycota</taxon>
        <taxon>Peronosporomycetes</taxon>
        <taxon>Peronosporales</taxon>
        <taxon>Peronosporaceae</taxon>
        <taxon>Peronospora</taxon>
    </lineage>
</organism>
<comment type="caution">
    <text evidence="3">The sequence shown here is derived from an EMBL/GenBank/DDBJ whole genome shotgun (WGS) entry which is preliminary data.</text>
</comment>
<reference evidence="2 4" key="1">
    <citation type="submission" date="2021-11" db="EMBL/GenBank/DDBJ databases">
        <authorList>
            <person name="Islam A."/>
            <person name="Islam S."/>
            <person name="Flora M.S."/>
            <person name="Rahman M."/>
            <person name="Ziaur R.M."/>
            <person name="Epstein J.H."/>
            <person name="Hassan M."/>
            <person name="Klassen M."/>
            <person name="Woodard K."/>
            <person name="Webb A."/>
            <person name="Webby R.J."/>
            <person name="El Zowalaty M.E."/>
        </authorList>
    </citation>
    <scope>NUCLEOTIDE SEQUENCE [LARGE SCALE GENOMIC DNA]</scope>
    <source>
        <strain evidence="2">Pf1</strain>
    </source>
</reference>
<evidence type="ECO:0000313" key="5">
    <source>
        <dbReference type="Proteomes" id="UP001159659"/>
    </source>
</evidence>
<sequence>MDTVFAFFDSARGSMPNEFANKHQLEHLDDAEFHDEDETRSGNHLGHHTCSARSPRCSMVISTSRSVNDFDLLSVVGKGAYDKVFLAKKKQGKNAGRVYAMKMLHK</sequence>